<keyword evidence="7" id="KW-1133">Transmembrane helix</keyword>
<dbReference type="SMART" id="SM00220">
    <property type="entry name" value="S_TKc"/>
    <property type="match status" value="1"/>
</dbReference>
<keyword evidence="10" id="KW-1185">Reference proteome</keyword>
<evidence type="ECO:0000259" key="8">
    <source>
        <dbReference type="PROSITE" id="PS50011"/>
    </source>
</evidence>
<evidence type="ECO:0000256" key="7">
    <source>
        <dbReference type="SAM" id="Phobius"/>
    </source>
</evidence>
<dbReference type="Proteomes" id="UP001271792">
    <property type="component" value="Unassembled WGS sequence"/>
</dbReference>
<keyword evidence="1" id="KW-0723">Serine/threonine-protein kinase</keyword>
<keyword evidence="2" id="KW-0808">Transferase</keyword>
<evidence type="ECO:0000256" key="1">
    <source>
        <dbReference type="ARBA" id="ARBA00022527"/>
    </source>
</evidence>
<dbReference type="InterPro" id="IPR011009">
    <property type="entry name" value="Kinase-like_dom_sf"/>
</dbReference>
<evidence type="ECO:0000256" key="6">
    <source>
        <dbReference type="SAM" id="MobiDB-lite"/>
    </source>
</evidence>
<feature type="transmembrane region" description="Helical" evidence="7">
    <location>
        <begin position="782"/>
        <end position="803"/>
    </location>
</feature>
<dbReference type="RefSeq" id="WP_319983741.1">
    <property type="nucleotide sequence ID" value="NZ_JAXAVV010000004.1"/>
</dbReference>
<dbReference type="PROSITE" id="PS50011">
    <property type="entry name" value="PROTEIN_KINASE_DOM"/>
    <property type="match status" value="1"/>
</dbReference>
<feature type="transmembrane region" description="Helical" evidence="7">
    <location>
        <begin position="592"/>
        <end position="612"/>
    </location>
</feature>
<feature type="transmembrane region" description="Helical" evidence="7">
    <location>
        <begin position="660"/>
        <end position="680"/>
    </location>
</feature>
<evidence type="ECO:0000256" key="3">
    <source>
        <dbReference type="ARBA" id="ARBA00022741"/>
    </source>
</evidence>
<feature type="transmembrane region" description="Helical" evidence="7">
    <location>
        <begin position="851"/>
        <end position="872"/>
    </location>
</feature>
<dbReference type="Pfam" id="PF00069">
    <property type="entry name" value="Pkinase"/>
    <property type="match status" value="1"/>
</dbReference>
<feature type="compositionally biased region" description="Polar residues" evidence="6">
    <location>
        <begin position="10"/>
        <end position="43"/>
    </location>
</feature>
<keyword evidence="7" id="KW-0472">Membrane</keyword>
<evidence type="ECO:0000313" key="9">
    <source>
        <dbReference type="EMBL" id="MDX8049711.1"/>
    </source>
</evidence>
<accession>A0ABU4TPC8</accession>
<dbReference type="EMBL" id="JAXAVV010000004">
    <property type="protein sequence ID" value="MDX8049711.1"/>
    <property type="molecule type" value="Genomic_DNA"/>
</dbReference>
<sequence length="881" mass="95113">MTEPGPRPSTPTVQQGPHPTGGQNQERGSVPTVQQGAVPTVQQGAAPREEPGAPEFPDQLRDRFEPAGVLGTGTEGVVWRCRRTAEGDEVAVKVHWAGHQADLELLAHLDNSEFRRHVPKLHRYEFFYSPYGPIYWVAMELLEATLDQEIRERFAAGRSEQWARGVLRELAQALHFWQTEVRRNPIDVKPDNLMRRAGGEYVVADFGGVVGFTASQQIGSTTMAARAYTPPEQYWQEKGWPWPWWTLGEIAYQLFTGHGRFQRANGQMLSDEAIERIRALGELDLTEVTDERWRLLITGLLTTDPVDRWGWAQVESWLAGGSPAVTARGRARAPGHSPITFVDGRTFTDPADLAVAMLDNPHAAERWLTTGDGRQVLDDWLKAEELDRRFDMLRLSRATAGSARLHSAVLAFGAAFAPEVTPRYRGRPVDSDGLVAVLEEPDGFEFAGEVVLGDVLGTAGGYHCRHNGCAGRCAVLDRAAAELPVLVQAAERIVGQTGSGALTSGERERMHGMALLLVLRPDQAAPVLRPSWWVRVANVPWWRPLAKQFPATTTAEGRATLLAQGILQERVVLQRPRREVRRFSGRGAARKLGAIAGLWFAMTSIAWVVVVLRNGELAFGGGPDGERQAAMLGASAQLGLGPQFMVLAAELVLLVRTRGAVAAGVVSAVALGFASPYLPLFTAVGSPELVESQVASLAEVWAEGIVVGLVLMAGGGLGLAGLARSWLPETVSRGVSGRRATGTSRVVVYALALVALAMVFWAAVVLRLTIHTADVGTADAGGYAAFLQSGYLLALAGVAAVVAMSGRNTIGTLTIGVLAVLVLAAIAKPVPALQFLWLPYLREPLLSFAGLWGQAAFWAALLVHLPVTVLCVRGIRRVVDA</sequence>
<proteinExistence type="predicted"/>
<feature type="region of interest" description="Disordered" evidence="6">
    <location>
        <begin position="1"/>
        <end position="60"/>
    </location>
</feature>
<feature type="domain" description="Protein kinase" evidence="8">
    <location>
        <begin position="64"/>
        <end position="318"/>
    </location>
</feature>
<keyword evidence="4" id="KW-0418">Kinase</keyword>
<comment type="caution">
    <text evidence="9">The sequence shown here is derived from an EMBL/GenBank/DDBJ whole genome shotgun (WGS) entry which is preliminary data.</text>
</comment>
<dbReference type="PANTHER" id="PTHR24351">
    <property type="entry name" value="RIBOSOMAL PROTEIN S6 KINASE"/>
    <property type="match status" value="1"/>
</dbReference>
<dbReference type="InterPro" id="IPR000719">
    <property type="entry name" value="Prot_kinase_dom"/>
</dbReference>
<evidence type="ECO:0000256" key="5">
    <source>
        <dbReference type="ARBA" id="ARBA00022840"/>
    </source>
</evidence>
<reference evidence="9 10" key="1">
    <citation type="submission" date="2023-11" db="EMBL/GenBank/DDBJ databases">
        <title>Lentzea sokolovensis, sp. nov., Lentzea kristufkii, sp. nov., and Lentzea miocenensis, sp. nov., rare actinobacteria from Sokolov Coal Basin, Miocene lacustrine sediment, Czech Republic.</title>
        <authorList>
            <person name="Lara A."/>
            <person name="Kotroba L."/>
            <person name="Nouioui I."/>
            <person name="Neumann-Schaal M."/>
            <person name="Mast Y."/>
            <person name="Chronakova A."/>
        </authorList>
    </citation>
    <scope>NUCLEOTIDE SEQUENCE [LARGE SCALE GENOMIC DNA]</scope>
    <source>
        <strain evidence="9 10">BCCO 10_0798</strain>
    </source>
</reference>
<evidence type="ECO:0000256" key="4">
    <source>
        <dbReference type="ARBA" id="ARBA00022777"/>
    </source>
</evidence>
<protein>
    <recommendedName>
        <fullName evidence="8">Protein kinase domain-containing protein</fullName>
    </recommendedName>
</protein>
<gene>
    <name evidence="9" type="ORF">SK571_10000</name>
</gene>
<keyword evidence="7" id="KW-0812">Transmembrane</keyword>
<feature type="transmembrane region" description="Helical" evidence="7">
    <location>
        <begin position="810"/>
        <end position="831"/>
    </location>
</feature>
<reference evidence="9 10" key="2">
    <citation type="submission" date="2023-11" db="EMBL/GenBank/DDBJ databases">
        <authorList>
            <person name="Lara A.C."/>
            <person name="Chronakova A."/>
        </authorList>
    </citation>
    <scope>NUCLEOTIDE SEQUENCE [LARGE SCALE GENOMIC DNA]</scope>
    <source>
        <strain evidence="9 10">BCCO 10_0798</strain>
    </source>
</reference>
<feature type="transmembrane region" description="Helical" evidence="7">
    <location>
        <begin position="746"/>
        <end position="770"/>
    </location>
</feature>
<feature type="transmembrane region" description="Helical" evidence="7">
    <location>
        <begin position="700"/>
        <end position="723"/>
    </location>
</feature>
<keyword evidence="3" id="KW-0547">Nucleotide-binding</keyword>
<organism evidence="9 10">
    <name type="scientific">Lentzea kristufekii</name>
    <dbReference type="NCBI Taxonomy" id="3095430"/>
    <lineage>
        <taxon>Bacteria</taxon>
        <taxon>Bacillati</taxon>
        <taxon>Actinomycetota</taxon>
        <taxon>Actinomycetes</taxon>
        <taxon>Pseudonocardiales</taxon>
        <taxon>Pseudonocardiaceae</taxon>
        <taxon>Lentzea</taxon>
    </lineage>
</organism>
<dbReference type="Gene3D" id="1.10.510.10">
    <property type="entry name" value="Transferase(Phosphotransferase) domain 1"/>
    <property type="match status" value="1"/>
</dbReference>
<evidence type="ECO:0000313" key="10">
    <source>
        <dbReference type="Proteomes" id="UP001271792"/>
    </source>
</evidence>
<dbReference type="SUPFAM" id="SSF56112">
    <property type="entry name" value="Protein kinase-like (PK-like)"/>
    <property type="match status" value="1"/>
</dbReference>
<name>A0ABU4TPC8_9PSEU</name>
<evidence type="ECO:0000256" key="2">
    <source>
        <dbReference type="ARBA" id="ARBA00022679"/>
    </source>
</evidence>
<keyword evidence="5" id="KW-0067">ATP-binding</keyword>